<name>A0A432Z5F7_9GAMM</name>
<sequence>MPKESKSLYSAKLLINEIPVTVKSKRIKNMYLRVRAPSGDVEVSAPKQCSLNEIESWLFERHDWLIKQRKRIAMQPVQPELQFTSGEEHRLWGKNHILDVVVKTRGTSVRFMDDQLQLVSLPHYNAVQRKQILDRWYREQITREVKALLDIWQPRMKAYSSSFGIRVMKTRWGSCNIRSKKIWLNLELVKKPVECLEYVVVHELTHLFERYHNARFYALMDEFLPDWRERKKLTNQFT</sequence>
<dbReference type="OrthoDB" id="9811177at2"/>
<dbReference type="Proteomes" id="UP000288058">
    <property type="component" value="Unassembled WGS sequence"/>
</dbReference>
<organism evidence="2 3">
    <name type="scientific">Idiomarina ramblicola</name>
    <dbReference type="NCBI Taxonomy" id="263724"/>
    <lineage>
        <taxon>Bacteria</taxon>
        <taxon>Pseudomonadati</taxon>
        <taxon>Pseudomonadota</taxon>
        <taxon>Gammaproteobacteria</taxon>
        <taxon>Alteromonadales</taxon>
        <taxon>Idiomarinaceae</taxon>
        <taxon>Idiomarina</taxon>
    </lineage>
</organism>
<protein>
    <submittedName>
        <fullName evidence="2">M48 family peptidase</fullName>
    </submittedName>
</protein>
<accession>A0A432Z5F7</accession>
<gene>
    <name evidence="2" type="ORF">CWI78_01385</name>
</gene>
<feature type="domain" description="YgjP-like metallopeptidase" evidence="1">
    <location>
        <begin position="31"/>
        <end position="235"/>
    </location>
</feature>
<dbReference type="EMBL" id="PIQC01000001">
    <property type="protein sequence ID" value="RUO73120.1"/>
    <property type="molecule type" value="Genomic_DNA"/>
</dbReference>
<dbReference type="AlphaFoldDB" id="A0A432Z5F7"/>
<dbReference type="Pfam" id="PF01863">
    <property type="entry name" value="YgjP-like"/>
    <property type="match status" value="1"/>
</dbReference>
<keyword evidence="3" id="KW-1185">Reference proteome</keyword>
<dbReference type="InterPro" id="IPR053136">
    <property type="entry name" value="UTP_pyrophosphatase-like"/>
</dbReference>
<proteinExistence type="predicted"/>
<evidence type="ECO:0000313" key="3">
    <source>
        <dbReference type="Proteomes" id="UP000288058"/>
    </source>
</evidence>
<dbReference type="CDD" id="cd07344">
    <property type="entry name" value="M48_yhfN_like"/>
    <property type="match status" value="1"/>
</dbReference>
<dbReference type="InterPro" id="IPR002725">
    <property type="entry name" value="YgjP-like_metallopeptidase"/>
</dbReference>
<evidence type="ECO:0000259" key="1">
    <source>
        <dbReference type="Pfam" id="PF01863"/>
    </source>
</evidence>
<evidence type="ECO:0000313" key="2">
    <source>
        <dbReference type="EMBL" id="RUO73120.1"/>
    </source>
</evidence>
<comment type="caution">
    <text evidence="2">The sequence shown here is derived from an EMBL/GenBank/DDBJ whole genome shotgun (WGS) entry which is preliminary data.</text>
</comment>
<dbReference type="Gene3D" id="3.30.2010.10">
    <property type="entry name" value="Metalloproteases ('zincins'), catalytic domain"/>
    <property type="match status" value="1"/>
</dbReference>
<dbReference type="PANTHER" id="PTHR30399">
    <property type="entry name" value="UNCHARACTERIZED PROTEIN YGJP"/>
    <property type="match status" value="1"/>
</dbReference>
<reference evidence="3" key="1">
    <citation type="journal article" date="2018" name="Front. Microbiol.">
        <title>Genome-Based Analysis Reveals the Taxonomy and Diversity of the Family Idiomarinaceae.</title>
        <authorList>
            <person name="Liu Y."/>
            <person name="Lai Q."/>
            <person name="Shao Z."/>
        </authorList>
    </citation>
    <scope>NUCLEOTIDE SEQUENCE [LARGE SCALE GENOMIC DNA]</scope>
    <source>
        <strain evidence="3">R22</strain>
    </source>
</reference>
<dbReference type="PANTHER" id="PTHR30399:SF1">
    <property type="entry name" value="UTP PYROPHOSPHATASE"/>
    <property type="match status" value="1"/>
</dbReference>